<dbReference type="PANTHER" id="PTHR44259">
    <property type="entry name" value="OS07G0183000 PROTEIN-RELATED"/>
    <property type="match status" value="1"/>
</dbReference>
<accession>A0A7J7LFC0</accession>
<gene>
    <name evidence="2" type="ORF">GIB67_024324</name>
</gene>
<evidence type="ECO:0000259" key="1">
    <source>
        <dbReference type="Pfam" id="PF03478"/>
    </source>
</evidence>
<organism evidence="2 3">
    <name type="scientific">Kingdonia uniflora</name>
    <dbReference type="NCBI Taxonomy" id="39325"/>
    <lineage>
        <taxon>Eukaryota</taxon>
        <taxon>Viridiplantae</taxon>
        <taxon>Streptophyta</taxon>
        <taxon>Embryophyta</taxon>
        <taxon>Tracheophyta</taxon>
        <taxon>Spermatophyta</taxon>
        <taxon>Magnoliopsida</taxon>
        <taxon>Ranunculales</taxon>
        <taxon>Circaeasteraceae</taxon>
        <taxon>Kingdonia</taxon>
    </lineage>
</organism>
<feature type="domain" description="KIB1-4 beta-propeller" evidence="1">
    <location>
        <begin position="43"/>
        <end position="127"/>
    </location>
</feature>
<proteinExistence type="predicted"/>
<keyword evidence="3" id="KW-1185">Reference proteome</keyword>
<dbReference type="EMBL" id="JACGCM010002329">
    <property type="protein sequence ID" value="KAF6141240.1"/>
    <property type="molecule type" value="Genomic_DNA"/>
</dbReference>
<reference evidence="2 3" key="1">
    <citation type="journal article" date="2020" name="IScience">
        <title>Genome Sequencing of the Endangered Kingdonia uniflora (Circaeasteraceae, Ranunculales) Reveals Potential Mechanisms of Evolutionary Specialization.</title>
        <authorList>
            <person name="Sun Y."/>
            <person name="Deng T."/>
            <person name="Zhang A."/>
            <person name="Moore M.J."/>
            <person name="Landis J.B."/>
            <person name="Lin N."/>
            <person name="Zhang H."/>
            <person name="Zhang X."/>
            <person name="Huang J."/>
            <person name="Zhang X."/>
            <person name="Sun H."/>
            <person name="Wang H."/>
        </authorList>
    </citation>
    <scope>NUCLEOTIDE SEQUENCE [LARGE SCALE GENOMIC DNA]</scope>
    <source>
        <strain evidence="2">TB1705</strain>
        <tissue evidence="2">Leaf</tissue>
    </source>
</reference>
<dbReference type="InterPro" id="IPR005174">
    <property type="entry name" value="KIB1-4_b-propeller"/>
</dbReference>
<dbReference type="Pfam" id="PF03478">
    <property type="entry name" value="Beta-prop_KIB1-4"/>
    <property type="match status" value="1"/>
</dbReference>
<comment type="caution">
    <text evidence="2">The sequence shown here is derived from an EMBL/GenBank/DDBJ whole genome shotgun (WGS) entry which is preliminary data.</text>
</comment>
<evidence type="ECO:0000313" key="3">
    <source>
        <dbReference type="Proteomes" id="UP000541444"/>
    </source>
</evidence>
<name>A0A7J7LFC0_9MAGN</name>
<protein>
    <recommendedName>
        <fullName evidence="1">KIB1-4 beta-propeller domain-containing protein</fullName>
    </recommendedName>
</protein>
<dbReference type="InterPro" id="IPR050942">
    <property type="entry name" value="F-box_BR-signaling"/>
</dbReference>
<dbReference type="AlphaFoldDB" id="A0A7J7LFC0"/>
<dbReference type="Proteomes" id="UP000541444">
    <property type="component" value="Unassembled WGS sequence"/>
</dbReference>
<sequence>MKIFAISSYRCLGVGREFCCGSSFGWLVIQDDGNYFDRMQSANDRVMPVVKANDGELESTVRFYVLKLDPIAKKWVEMKTLCGHMIFLGCSSAVSVSASDYPGCKPNCIYYASKVTNYEPQGMRVFNVEDGSSVSHHSMEQMFLPPCIWILPIPQQRSKISREPAGVFTTLRKAPSTAPDVNNVDNLTTMELRDRKRQAVFCKAREVTFTAHLDKCMTKVDKEFLCILIVDFSEIHLQEKWSLADAEDVKKILENYSDLSNVFKILIFDLKDAVNDGLHHLKLVENAKQEHLKLSVEQSRLDNNVDSVQVKVDEEMRGLQQSVSENSSKQYLVIV</sequence>
<evidence type="ECO:0000313" key="2">
    <source>
        <dbReference type="EMBL" id="KAF6141240.1"/>
    </source>
</evidence>